<dbReference type="AlphaFoldDB" id="A0A7Z0WHT0"/>
<dbReference type="Proteomes" id="UP000185696">
    <property type="component" value="Unassembled WGS sequence"/>
</dbReference>
<accession>A0A7Z0WHT0</accession>
<protein>
    <recommendedName>
        <fullName evidence="3">DUF3558 domain-containing protein</fullName>
    </recommendedName>
</protein>
<organism evidence="1 2">
    <name type="scientific">Actinophytocola xinjiangensis</name>
    <dbReference type="NCBI Taxonomy" id="485602"/>
    <lineage>
        <taxon>Bacteria</taxon>
        <taxon>Bacillati</taxon>
        <taxon>Actinomycetota</taxon>
        <taxon>Actinomycetes</taxon>
        <taxon>Pseudonocardiales</taxon>
        <taxon>Pseudonocardiaceae</taxon>
    </lineage>
</organism>
<name>A0A7Z0WHT0_9PSEU</name>
<comment type="caution">
    <text evidence="1">The sequence shown here is derived from an EMBL/GenBank/DDBJ whole genome shotgun (WGS) entry which is preliminary data.</text>
</comment>
<proteinExistence type="predicted"/>
<dbReference type="InterPro" id="IPR024520">
    <property type="entry name" value="DUF3558"/>
</dbReference>
<evidence type="ECO:0008006" key="3">
    <source>
        <dbReference type="Google" id="ProtNLM"/>
    </source>
</evidence>
<evidence type="ECO:0000313" key="2">
    <source>
        <dbReference type="Proteomes" id="UP000185696"/>
    </source>
</evidence>
<reference evidence="1 2" key="1">
    <citation type="submission" date="2016-12" db="EMBL/GenBank/DDBJ databases">
        <title>The draft genome sequence of Actinophytocola xinjiangensis.</title>
        <authorList>
            <person name="Wang W."/>
            <person name="Yuan L."/>
        </authorList>
    </citation>
    <scope>NUCLEOTIDE SEQUENCE [LARGE SCALE GENOMIC DNA]</scope>
    <source>
        <strain evidence="1 2">CGMCC 4.4663</strain>
    </source>
</reference>
<evidence type="ECO:0000313" key="1">
    <source>
        <dbReference type="EMBL" id="OLF06994.1"/>
    </source>
</evidence>
<keyword evidence="2" id="KW-1185">Reference proteome</keyword>
<sequence>MGAVAALVLAGCADGGDDGGDGAPPPATVAELDPCELLTAGDQADLRLRVSDRAEEGHRRSCSFVTTNVLDDPSRSGISGLELVLRDSAAPNRVADAPRLAETYQRERDAEVTTTTVEGRTVLQVGPSTLPVGCRLLFQVNATSSLEAAPRGGGQDCGFPDLTRLLAATLPAPDSEAPRADHDRPVDVLGLDPCQLVPQDRQVALRLGKGTVSAEVTRSCRYHTGATAPGELSLVSITLWTSGAATGADDGGQPTHVVNERTAYETRDDTRCAYRLEVTAATSVEISSVVLEPGDGETACRTTAGLAADIEPGLPLIAT</sequence>
<gene>
    <name evidence="1" type="ORF">BLA60_29505</name>
</gene>
<dbReference type="Pfam" id="PF12079">
    <property type="entry name" value="DUF3558"/>
    <property type="match status" value="1"/>
</dbReference>
<dbReference type="EMBL" id="MSIF01000018">
    <property type="protein sequence ID" value="OLF06994.1"/>
    <property type="molecule type" value="Genomic_DNA"/>
</dbReference>